<proteinExistence type="predicted"/>
<keyword evidence="3" id="KW-1185">Reference proteome</keyword>
<name>A0A8H3EXT8_9LECA</name>
<reference evidence="2" key="1">
    <citation type="submission" date="2021-03" db="EMBL/GenBank/DDBJ databases">
        <authorList>
            <person name="Tagirdzhanova G."/>
        </authorList>
    </citation>
    <scope>NUCLEOTIDE SEQUENCE</scope>
</reference>
<organism evidence="2 3">
    <name type="scientific">Gomphillus americanus</name>
    <dbReference type="NCBI Taxonomy" id="1940652"/>
    <lineage>
        <taxon>Eukaryota</taxon>
        <taxon>Fungi</taxon>
        <taxon>Dikarya</taxon>
        <taxon>Ascomycota</taxon>
        <taxon>Pezizomycotina</taxon>
        <taxon>Lecanoromycetes</taxon>
        <taxon>OSLEUM clade</taxon>
        <taxon>Ostropomycetidae</taxon>
        <taxon>Ostropales</taxon>
        <taxon>Graphidaceae</taxon>
        <taxon>Gomphilloideae</taxon>
        <taxon>Gomphillus</taxon>
    </lineage>
</organism>
<evidence type="ECO:0000313" key="2">
    <source>
        <dbReference type="EMBL" id="CAF9910791.1"/>
    </source>
</evidence>
<dbReference type="EMBL" id="CAJPDQ010000006">
    <property type="protein sequence ID" value="CAF9910791.1"/>
    <property type="molecule type" value="Genomic_DNA"/>
</dbReference>
<dbReference type="AlphaFoldDB" id="A0A8H3EXT8"/>
<feature type="chain" id="PRO_5034888919" evidence="1">
    <location>
        <begin position="18"/>
        <end position="189"/>
    </location>
</feature>
<comment type="caution">
    <text evidence="2">The sequence shown here is derived from an EMBL/GenBank/DDBJ whole genome shotgun (WGS) entry which is preliminary data.</text>
</comment>
<accession>A0A8H3EXT8</accession>
<evidence type="ECO:0000256" key="1">
    <source>
        <dbReference type="SAM" id="SignalP"/>
    </source>
</evidence>
<dbReference type="Proteomes" id="UP000664169">
    <property type="component" value="Unassembled WGS sequence"/>
</dbReference>
<keyword evidence="1" id="KW-0732">Signal</keyword>
<feature type="signal peptide" evidence="1">
    <location>
        <begin position="1"/>
        <end position="17"/>
    </location>
</feature>
<gene>
    <name evidence="2" type="ORF">GOMPHAMPRED_007176</name>
</gene>
<protein>
    <submittedName>
        <fullName evidence="2">Uncharacterized protein</fullName>
    </submittedName>
</protein>
<evidence type="ECO:0000313" key="3">
    <source>
        <dbReference type="Proteomes" id="UP000664169"/>
    </source>
</evidence>
<sequence>MRFSGILLVGFVAAAQAGVVGKVVKGIFSRDELEALAHQNNAAIIAGYITKIKTNTVPIGLVNALKSGGCNPPSKGKRSFNDDITDVDILLTRAEHTPAQKAAARKAASNPASLPAPIKSALAAAGWTGTCANGAAAAPGPAPGAAAGAKKPRSLDFEFDDFEFNARDLDLDELELLARDYDSDFFYSE</sequence>